<dbReference type="PANTHER" id="PTHR23282:SF101">
    <property type="entry name" value="MAM DOMAIN-CONTAINING PROTEIN"/>
    <property type="match status" value="1"/>
</dbReference>
<dbReference type="Pfam" id="PF00629">
    <property type="entry name" value="MAM"/>
    <property type="match status" value="1"/>
</dbReference>
<dbReference type="OrthoDB" id="412155at2759"/>
<evidence type="ECO:0000313" key="4">
    <source>
        <dbReference type="Proteomes" id="UP000005408"/>
    </source>
</evidence>
<dbReference type="SMART" id="SM00137">
    <property type="entry name" value="MAM"/>
    <property type="match status" value="1"/>
</dbReference>
<feature type="signal peptide" evidence="1">
    <location>
        <begin position="1"/>
        <end position="28"/>
    </location>
</feature>
<accession>A0A8W8LM78</accession>
<dbReference type="InterPro" id="IPR000998">
    <property type="entry name" value="MAM_dom"/>
</dbReference>
<keyword evidence="1" id="KW-0732">Signal</keyword>
<dbReference type="AlphaFoldDB" id="A0A8W8LM78"/>
<dbReference type="PANTHER" id="PTHR23282">
    <property type="entry name" value="APICAL ENDOSOMAL GLYCOPROTEIN PRECURSOR"/>
    <property type="match status" value="1"/>
</dbReference>
<sequence>MLSYLFTMAREVITLALLLFSIIYGTEQCENFRYTKDVAVPNSIQIISNVSTEFLNYLSVACIANCMSNIECNAIDVCGTYCRLIRGLDSLYTGQNAATTCHRFQIECAAGQFYDRVLKKCIAHDYCDFEADPEVSCFLTEDLVDDDGDWIRNTGSTITGSDGSTGPNAAKFGSYYKYMNAAALPKRNEIMKLVSSKAFPARSYCLTFYYHMLGSNMGDLKIFTQNGTQSAVEKWSTSGDQGDVWIQVPGIDLKLDPQTKILITARRDNGDAGDIAVDLFELWPYPC</sequence>
<evidence type="ECO:0000259" key="2">
    <source>
        <dbReference type="PROSITE" id="PS50060"/>
    </source>
</evidence>
<dbReference type="PROSITE" id="PS50060">
    <property type="entry name" value="MAM_2"/>
    <property type="match status" value="1"/>
</dbReference>
<name>A0A8W8LM78_MAGGI</name>
<dbReference type="SUPFAM" id="SSF49899">
    <property type="entry name" value="Concanavalin A-like lectins/glucanases"/>
    <property type="match status" value="1"/>
</dbReference>
<protein>
    <recommendedName>
        <fullName evidence="2">MAM domain-containing protein</fullName>
    </recommendedName>
</protein>
<evidence type="ECO:0000256" key="1">
    <source>
        <dbReference type="SAM" id="SignalP"/>
    </source>
</evidence>
<dbReference type="EnsemblMetazoa" id="G29021.1">
    <property type="protein sequence ID" value="G29021.1:cds"/>
    <property type="gene ID" value="G29021"/>
</dbReference>
<dbReference type="InterPro" id="IPR013320">
    <property type="entry name" value="ConA-like_dom_sf"/>
</dbReference>
<proteinExistence type="predicted"/>
<evidence type="ECO:0000313" key="3">
    <source>
        <dbReference type="EnsemblMetazoa" id="G29021.1:cds"/>
    </source>
</evidence>
<dbReference type="InterPro" id="IPR051560">
    <property type="entry name" value="MAM_domain-containing"/>
</dbReference>
<feature type="chain" id="PRO_5036501800" description="MAM domain-containing protein" evidence="1">
    <location>
        <begin position="29"/>
        <end position="287"/>
    </location>
</feature>
<reference evidence="3" key="1">
    <citation type="submission" date="2022-08" db="UniProtKB">
        <authorList>
            <consortium name="EnsemblMetazoa"/>
        </authorList>
    </citation>
    <scope>IDENTIFICATION</scope>
    <source>
        <strain evidence="3">05x7-T-G4-1.051#20</strain>
    </source>
</reference>
<dbReference type="Proteomes" id="UP000005408">
    <property type="component" value="Unassembled WGS sequence"/>
</dbReference>
<keyword evidence="4" id="KW-1185">Reference proteome</keyword>
<feature type="domain" description="MAM" evidence="2">
    <location>
        <begin position="125"/>
        <end position="287"/>
    </location>
</feature>
<dbReference type="GO" id="GO:0016020">
    <property type="term" value="C:membrane"/>
    <property type="evidence" value="ECO:0007669"/>
    <property type="project" value="InterPro"/>
</dbReference>
<organism evidence="3 4">
    <name type="scientific">Magallana gigas</name>
    <name type="common">Pacific oyster</name>
    <name type="synonym">Crassostrea gigas</name>
    <dbReference type="NCBI Taxonomy" id="29159"/>
    <lineage>
        <taxon>Eukaryota</taxon>
        <taxon>Metazoa</taxon>
        <taxon>Spiralia</taxon>
        <taxon>Lophotrochozoa</taxon>
        <taxon>Mollusca</taxon>
        <taxon>Bivalvia</taxon>
        <taxon>Autobranchia</taxon>
        <taxon>Pteriomorphia</taxon>
        <taxon>Ostreida</taxon>
        <taxon>Ostreoidea</taxon>
        <taxon>Ostreidae</taxon>
        <taxon>Magallana</taxon>
    </lineage>
</organism>
<dbReference type="CDD" id="cd06263">
    <property type="entry name" value="MAM"/>
    <property type="match status" value="1"/>
</dbReference>
<dbReference type="Gene3D" id="2.60.120.200">
    <property type="match status" value="1"/>
</dbReference>